<dbReference type="EMBL" id="HBUF01554917">
    <property type="protein sequence ID" value="CAG6760118.1"/>
    <property type="molecule type" value="Transcribed_RNA"/>
</dbReference>
<evidence type="ECO:0000256" key="1">
    <source>
        <dbReference type="ARBA" id="ARBA00022723"/>
    </source>
</evidence>
<feature type="region of interest" description="Disordered" evidence="5">
    <location>
        <begin position="262"/>
        <end position="331"/>
    </location>
</feature>
<protein>
    <recommendedName>
        <fullName evidence="6">MYND-type domain-containing protein</fullName>
    </recommendedName>
</protein>
<feature type="domain" description="MYND-type" evidence="6">
    <location>
        <begin position="462"/>
        <end position="499"/>
    </location>
</feature>
<dbReference type="AlphaFoldDB" id="A0A8D9ENH5"/>
<feature type="compositionally biased region" description="Low complexity" evidence="5">
    <location>
        <begin position="127"/>
        <end position="152"/>
    </location>
</feature>
<feature type="region of interest" description="Disordered" evidence="5">
    <location>
        <begin position="70"/>
        <end position="89"/>
    </location>
</feature>
<feature type="region of interest" description="Disordered" evidence="5">
    <location>
        <begin position="107"/>
        <end position="154"/>
    </location>
</feature>
<dbReference type="Pfam" id="PF01753">
    <property type="entry name" value="zf-MYND"/>
    <property type="match status" value="1"/>
</dbReference>
<accession>A0A8D9ENH5</accession>
<keyword evidence="2 4" id="KW-0863">Zinc-finger</keyword>
<dbReference type="InterPro" id="IPR002893">
    <property type="entry name" value="Znf_MYND"/>
</dbReference>
<proteinExistence type="predicted"/>
<evidence type="ECO:0000259" key="6">
    <source>
        <dbReference type="PROSITE" id="PS50865"/>
    </source>
</evidence>
<evidence type="ECO:0000313" key="7">
    <source>
        <dbReference type="EMBL" id="CAG6760121.1"/>
    </source>
</evidence>
<keyword evidence="3" id="KW-0862">Zinc</keyword>
<dbReference type="GO" id="GO:0008270">
    <property type="term" value="F:zinc ion binding"/>
    <property type="evidence" value="ECO:0007669"/>
    <property type="project" value="UniProtKB-KW"/>
</dbReference>
<dbReference type="PROSITE" id="PS01360">
    <property type="entry name" value="ZF_MYND_1"/>
    <property type="match status" value="1"/>
</dbReference>
<keyword evidence="1" id="KW-0479">Metal-binding</keyword>
<evidence type="ECO:0000256" key="4">
    <source>
        <dbReference type="PROSITE-ProRule" id="PRU00134"/>
    </source>
</evidence>
<dbReference type="EMBL" id="HBUF01554919">
    <property type="protein sequence ID" value="CAG6760121.1"/>
    <property type="molecule type" value="Transcribed_RNA"/>
</dbReference>
<feature type="compositionally biased region" description="Low complexity" evidence="5">
    <location>
        <begin position="271"/>
        <end position="294"/>
    </location>
</feature>
<name>A0A8D9ENH5_9HEMI</name>
<reference evidence="7" key="1">
    <citation type="submission" date="2021-05" db="EMBL/GenBank/DDBJ databases">
        <authorList>
            <person name="Alioto T."/>
            <person name="Alioto T."/>
            <person name="Gomez Garrido J."/>
        </authorList>
    </citation>
    <scope>NUCLEOTIDE SEQUENCE</scope>
</reference>
<feature type="region of interest" description="Disordered" evidence="5">
    <location>
        <begin position="422"/>
        <end position="460"/>
    </location>
</feature>
<evidence type="ECO:0000256" key="5">
    <source>
        <dbReference type="SAM" id="MobiDB-lite"/>
    </source>
</evidence>
<evidence type="ECO:0000256" key="2">
    <source>
        <dbReference type="ARBA" id="ARBA00022771"/>
    </source>
</evidence>
<feature type="compositionally biased region" description="Low complexity" evidence="5">
    <location>
        <begin position="315"/>
        <end position="326"/>
    </location>
</feature>
<organism evidence="7">
    <name type="scientific">Cacopsylla melanoneura</name>
    <dbReference type="NCBI Taxonomy" id="428564"/>
    <lineage>
        <taxon>Eukaryota</taxon>
        <taxon>Metazoa</taxon>
        <taxon>Ecdysozoa</taxon>
        <taxon>Arthropoda</taxon>
        <taxon>Hexapoda</taxon>
        <taxon>Insecta</taxon>
        <taxon>Pterygota</taxon>
        <taxon>Neoptera</taxon>
        <taxon>Paraneoptera</taxon>
        <taxon>Hemiptera</taxon>
        <taxon>Sternorrhyncha</taxon>
        <taxon>Psylloidea</taxon>
        <taxon>Psyllidae</taxon>
        <taxon>Psyllinae</taxon>
        <taxon>Cacopsylla</taxon>
    </lineage>
</organism>
<sequence length="501" mass="53258">MLLRCVPSSFSSSSSSSSQNKPPSSSSSIKSSHPHPSVSPNINVANLTVLPSSVSPSLKNQRLILPKPTAQLTAQSPLPSPNADIILSEGRQGRIKDVQTIIADYRSKNPANEGLQTPVPKIRGRRSSTNSSRGSSHSSGSGSGSGTTHQSGLEASRYSNPSLLSMANLALGSGAIVRQPAQTVQQLQQAQQQQQAQQALDVQLNYLSNVQVQRQGVPQVKSQSMPLPPVAQPTFPEVTLHPVLPSPTQQQNSLLHGILTKTNNGKQVSGSPAQQQQQSQQQAPNLPAHLLPHPRSTSFSPTLARLLTAPERNRNGGSNNTSSAGGQHTGAQSFAASQNLTSMLRGQKMRQSGGGGQPCSNDIVASLKQKIVPQQSRQQQQQQLHLQQQAQQQQSEITITPVSNAQLQKTKDDSVVTLVEDEDETDRLIIDESPRPGGGVGGHSAQSASSGGSQQGEQIPECQGCHRNSAQFVCAGCGNQWYCSRECQVTAWEEHSDVCSG</sequence>
<dbReference type="Gene3D" id="6.10.140.2220">
    <property type="match status" value="1"/>
</dbReference>
<feature type="compositionally biased region" description="Low complexity" evidence="5">
    <location>
        <begin position="443"/>
        <end position="456"/>
    </location>
</feature>
<feature type="region of interest" description="Disordered" evidence="5">
    <location>
        <begin position="1"/>
        <end position="41"/>
    </location>
</feature>
<dbReference type="SUPFAM" id="SSF144232">
    <property type="entry name" value="HIT/MYND zinc finger-like"/>
    <property type="match status" value="1"/>
</dbReference>
<evidence type="ECO:0000256" key="3">
    <source>
        <dbReference type="ARBA" id="ARBA00022833"/>
    </source>
</evidence>
<dbReference type="PROSITE" id="PS50865">
    <property type="entry name" value="ZF_MYND_2"/>
    <property type="match status" value="1"/>
</dbReference>